<sequence>MEKITTLTPEQQADIAVTFHKWRDEYSVQNDNVAAEKVIEQIYTRIGKEKPLVIFTKSPLAMVVLSAIWPDFIKRLNAQLNTTIKESTGASLDASLRASLDASLDASLRASLDASLDASLRASLDASLGASLRASLDVRHWFWWWAGFGVVDFALRHFGSKTGMNMADARLWVSIGQHLTRFTPYENVCFVAEKPIRAAFNENNVLSYDHGPAQ</sequence>
<name>A0A6J5LDK7_9CAUD</name>
<proteinExistence type="predicted"/>
<dbReference type="EMBL" id="LR796266">
    <property type="protein sequence ID" value="CAB4132748.1"/>
    <property type="molecule type" value="Genomic_DNA"/>
</dbReference>
<organism evidence="1">
    <name type="scientific">uncultured Caudovirales phage</name>
    <dbReference type="NCBI Taxonomy" id="2100421"/>
    <lineage>
        <taxon>Viruses</taxon>
        <taxon>Duplodnaviria</taxon>
        <taxon>Heunggongvirae</taxon>
        <taxon>Uroviricota</taxon>
        <taxon>Caudoviricetes</taxon>
        <taxon>Peduoviridae</taxon>
        <taxon>Maltschvirus</taxon>
        <taxon>Maltschvirus maltsch</taxon>
    </lineage>
</organism>
<gene>
    <name evidence="1" type="ORF">UFOVP253_73</name>
</gene>
<reference evidence="1" key="1">
    <citation type="submission" date="2020-04" db="EMBL/GenBank/DDBJ databases">
        <authorList>
            <person name="Chiriac C."/>
            <person name="Salcher M."/>
            <person name="Ghai R."/>
            <person name="Kavagutti S V."/>
        </authorList>
    </citation>
    <scope>NUCLEOTIDE SEQUENCE</scope>
</reference>
<protein>
    <submittedName>
        <fullName evidence="1">Uncharacterized protein</fullName>
    </submittedName>
</protein>
<feature type="non-terminal residue" evidence="1">
    <location>
        <position position="214"/>
    </location>
</feature>
<accession>A0A6J5LDK7</accession>
<evidence type="ECO:0000313" key="1">
    <source>
        <dbReference type="EMBL" id="CAB4132748.1"/>
    </source>
</evidence>